<keyword evidence="6" id="KW-1185">Reference proteome</keyword>
<comment type="subcellular location">
    <subcellularLocation>
        <location evidence="3">Nucleus</location>
    </subcellularLocation>
</comment>
<accession>A0AAN5DDD5</accession>
<dbReference type="GO" id="GO:0000981">
    <property type="term" value="F:DNA-binding transcription factor activity, RNA polymerase II-specific"/>
    <property type="evidence" value="ECO:0007669"/>
    <property type="project" value="TreeGrafter"/>
</dbReference>
<comment type="caution">
    <text evidence="5">The sequence shown here is derived from an EMBL/GenBank/DDBJ whole genome shotgun (WGS) entry which is preliminary data.</text>
</comment>
<evidence type="ECO:0000313" key="6">
    <source>
        <dbReference type="Proteomes" id="UP001328107"/>
    </source>
</evidence>
<keyword evidence="2 3" id="KW-0238">DNA-binding</keyword>
<reference evidence="6" key="1">
    <citation type="submission" date="2022-10" db="EMBL/GenBank/DDBJ databases">
        <title>Genome assembly of Pristionchus species.</title>
        <authorList>
            <person name="Yoshida K."/>
            <person name="Sommer R.J."/>
        </authorList>
    </citation>
    <scope>NUCLEOTIDE SEQUENCE [LARGE SCALE GENOMIC DNA]</scope>
    <source>
        <strain evidence="6">RS5460</strain>
    </source>
</reference>
<dbReference type="PANTHER" id="PTHR11849">
    <property type="entry name" value="ETS"/>
    <property type="match status" value="1"/>
</dbReference>
<dbReference type="InterPro" id="IPR000418">
    <property type="entry name" value="Ets_dom"/>
</dbReference>
<evidence type="ECO:0000259" key="4">
    <source>
        <dbReference type="PROSITE" id="PS50061"/>
    </source>
</evidence>
<evidence type="ECO:0000256" key="2">
    <source>
        <dbReference type="ARBA" id="ARBA00023125"/>
    </source>
</evidence>
<proteinExistence type="inferred from homology"/>
<feature type="non-terminal residue" evidence="5">
    <location>
        <position position="1"/>
    </location>
</feature>
<dbReference type="PRINTS" id="PR00454">
    <property type="entry name" value="ETSDOMAIN"/>
</dbReference>
<dbReference type="Pfam" id="PF00178">
    <property type="entry name" value="Ets"/>
    <property type="match status" value="1"/>
</dbReference>
<name>A0AAN5DDD5_9BILA</name>
<dbReference type="InterPro" id="IPR036388">
    <property type="entry name" value="WH-like_DNA-bd_sf"/>
</dbReference>
<comment type="similarity">
    <text evidence="1 3">Belongs to the ETS family.</text>
</comment>
<dbReference type="PROSITE" id="PS50061">
    <property type="entry name" value="ETS_DOMAIN_3"/>
    <property type="match status" value="1"/>
</dbReference>
<dbReference type="Gene3D" id="1.10.10.10">
    <property type="entry name" value="Winged helix-like DNA-binding domain superfamily/Winged helix DNA-binding domain"/>
    <property type="match status" value="1"/>
</dbReference>
<feature type="domain" description="ETS" evidence="4">
    <location>
        <begin position="31"/>
        <end position="112"/>
    </location>
</feature>
<dbReference type="EMBL" id="BTRK01000006">
    <property type="protein sequence ID" value="GMR60956.1"/>
    <property type="molecule type" value="Genomic_DNA"/>
</dbReference>
<dbReference type="InterPro" id="IPR046328">
    <property type="entry name" value="ETS_fam"/>
</dbReference>
<evidence type="ECO:0000313" key="5">
    <source>
        <dbReference type="EMBL" id="GMR60956.1"/>
    </source>
</evidence>
<dbReference type="InterPro" id="IPR036390">
    <property type="entry name" value="WH_DNA-bd_sf"/>
</dbReference>
<feature type="non-terminal residue" evidence="5">
    <location>
        <position position="142"/>
    </location>
</feature>
<dbReference type="GO" id="GO:0005634">
    <property type="term" value="C:nucleus"/>
    <property type="evidence" value="ECO:0007669"/>
    <property type="project" value="UniProtKB-SubCell"/>
</dbReference>
<keyword evidence="3" id="KW-0539">Nucleus</keyword>
<dbReference type="SMART" id="SM00413">
    <property type="entry name" value="ETS"/>
    <property type="match status" value="1"/>
</dbReference>
<dbReference type="AlphaFoldDB" id="A0AAN5DDD5"/>
<protein>
    <recommendedName>
        <fullName evidence="4">ETS domain-containing protein</fullName>
    </recommendedName>
</protein>
<gene>
    <name evidence="5" type="ORF">PMAYCL1PPCAC_31151</name>
</gene>
<evidence type="ECO:0000256" key="3">
    <source>
        <dbReference type="RuleBase" id="RU004019"/>
    </source>
</evidence>
<dbReference type="PANTHER" id="PTHR11849:SF282">
    <property type="entry name" value="ETV5-RELATED PROTEIN ETS96B"/>
    <property type="match status" value="1"/>
</dbReference>
<organism evidence="5 6">
    <name type="scientific">Pristionchus mayeri</name>
    <dbReference type="NCBI Taxonomy" id="1317129"/>
    <lineage>
        <taxon>Eukaryota</taxon>
        <taxon>Metazoa</taxon>
        <taxon>Ecdysozoa</taxon>
        <taxon>Nematoda</taxon>
        <taxon>Chromadorea</taxon>
        <taxon>Rhabditida</taxon>
        <taxon>Rhabditina</taxon>
        <taxon>Diplogasteromorpha</taxon>
        <taxon>Diplogasteroidea</taxon>
        <taxon>Neodiplogasteridae</taxon>
        <taxon>Pristionchus</taxon>
    </lineage>
</organism>
<sequence>EKGKTSQMSRVFPTILPEDKGRETKQQTGNSQLWFFLLTLLADPKNKWIIAWTGEQRFFKVKNTDEVCRLWAEHNNRRENANWDTLQRTLRSCGTHLILMAVPSKTHRGRNEKGMYGYVIEPAHYIKMTREQLDEFIREHCE</sequence>
<dbReference type="SUPFAM" id="SSF46785">
    <property type="entry name" value="Winged helix' DNA-binding domain"/>
    <property type="match status" value="1"/>
</dbReference>
<dbReference type="Proteomes" id="UP001328107">
    <property type="component" value="Unassembled WGS sequence"/>
</dbReference>
<evidence type="ECO:0000256" key="1">
    <source>
        <dbReference type="ARBA" id="ARBA00005562"/>
    </source>
</evidence>
<dbReference type="GO" id="GO:0043565">
    <property type="term" value="F:sequence-specific DNA binding"/>
    <property type="evidence" value="ECO:0007669"/>
    <property type="project" value="InterPro"/>
</dbReference>
<dbReference type="GO" id="GO:0030154">
    <property type="term" value="P:cell differentiation"/>
    <property type="evidence" value="ECO:0007669"/>
    <property type="project" value="TreeGrafter"/>
</dbReference>